<dbReference type="InterPro" id="IPR033379">
    <property type="entry name" value="Acid_Pase_AS"/>
</dbReference>
<keyword evidence="4 9" id="KW-0732">Signal</keyword>
<evidence type="ECO:0000256" key="2">
    <source>
        <dbReference type="ARBA" id="ARBA00005375"/>
    </source>
</evidence>
<evidence type="ECO:0000313" key="10">
    <source>
        <dbReference type="EMBL" id="KAH0546859.1"/>
    </source>
</evidence>
<evidence type="ECO:0000256" key="9">
    <source>
        <dbReference type="SAM" id="SignalP"/>
    </source>
</evidence>
<feature type="chain" id="PRO_5043843449" description="acid phosphatase" evidence="9">
    <location>
        <begin position="21"/>
        <end position="440"/>
    </location>
</feature>
<keyword evidence="7" id="KW-0325">Glycoprotein</keyword>
<evidence type="ECO:0000256" key="7">
    <source>
        <dbReference type="ARBA" id="ARBA00023180"/>
    </source>
</evidence>
<feature type="signal peptide" evidence="9">
    <location>
        <begin position="1"/>
        <end position="20"/>
    </location>
</feature>
<comment type="catalytic activity">
    <reaction evidence="1">
        <text>a phosphate monoester + H2O = an alcohol + phosphate</text>
        <dbReference type="Rhea" id="RHEA:15017"/>
        <dbReference type="ChEBI" id="CHEBI:15377"/>
        <dbReference type="ChEBI" id="CHEBI:30879"/>
        <dbReference type="ChEBI" id="CHEBI:43474"/>
        <dbReference type="ChEBI" id="CHEBI:67140"/>
        <dbReference type="EC" id="3.1.3.2"/>
    </reaction>
</comment>
<dbReference type="GO" id="GO:0003993">
    <property type="term" value="F:acid phosphatase activity"/>
    <property type="evidence" value="ECO:0007669"/>
    <property type="project" value="UniProtKB-EC"/>
</dbReference>
<keyword evidence="8" id="KW-0472">Membrane</keyword>
<dbReference type="Gene3D" id="3.40.50.1240">
    <property type="entry name" value="Phosphoglycerate mutase-like"/>
    <property type="match status" value="1"/>
</dbReference>
<comment type="caution">
    <text evidence="10">The sequence shown here is derived from an EMBL/GenBank/DDBJ whole genome shotgun (WGS) entry which is preliminary data.</text>
</comment>
<dbReference type="CDD" id="cd07061">
    <property type="entry name" value="HP_HAP_like"/>
    <property type="match status" value="1"/>
</dbReference>
<dbReference type="InterPro" id="IPR000560">
    <property type="entry name" value="His_Pase_clade-2"/>
</dbReference>
<accession>A0AAV7I6L7</accession>
<dbReference type="PANTHER" id="PTHR11567">
    <property type="entry name" value="ACID PHOSPHATASE-RELATED"/>
    <property type="match status" value="1"/>
</dbReference>
<proteinExistence type="inferred from homology"/>
<keyword evidence="8" id="KW-1133">Transmembrane helix</keyword>
<dbReference type="PANTHER" id="PTHR11567:SF211">
    <property type="entry name" value="PROSTATIC ACID PHOSPHATASE"/>
    <property type="match status" value="1"/>
</dbReference>
<protein>
    <recommendedName>
        <fullName evidence="3">acid phosphatase</fullName>
        <ecNumber evidence="3">3.1.3.2</ecNumber>
    </recommendedName>
</protein>
<dbReference type="PROSITE" id="PS00616">
    <property type="entry name" value="HIS_ACID_PHOSPHAT_1"/>
    <property type="match status" value="1"/>
</dbReference>
<dbReference type="SUPFAM" id="SSF53254">
    <property type="entry name" value="Phosphoglycerate mutase-like"/>
    <property type="match status" value="1"/>
</dbReference>
<feature type="transmembrane region" description="Helical" evidence="8">
    <location>
        <begin position="396"/>
        <end position="422"/>
    </location>
</feature>
<evidence type="ECO:0000256" key="3">
    <source>
        <dbReference type="ARBA" id="ARBA00012646"/>
    </source>
</evidence>
<evidence type="ECO:0000256" key="6">
    <source>
        <dbReference type="ARBA" id="ARBA00023157"/>
    </source>
</evidence>
<gene>
    <name evidence="10" type="ORF">KQX54_015634</name>
</gene>
<dbReference type="AlphaFoldDB" id="A0AAV7I6L7"/>
<name>A0AAV7I6L7_COTGL</name>
<dbReference type="EMBL" id="JAHXZJ010002237">
    <property type="protein sequence ID" value="KAH0546859.1"/>
    <property type="molecule type" value="Genomic_DNA"/>
</dbReference>
<comment type="similarity">
    <text evidence="2">Belongs to the histidine acid phosphatase family.</text>
</comment>
<evidence type="ECO:0000256" key="4">
    <source>
        <dbReference type="ARBA" id="ARBA00022729"/>
    </source>
</evidence>
<dbReference type="Proteomes" id="UP000826195">
    <property type="component" value="Unassembled WGS sequence"/>
</dbReference>
<sequence length="440" mass="51496">MKKFILNIFLTFYLIVSAFSTEENSSNDLESVVFANILFRHGDRTPVEPYPNDPHRNESEWPVPYGQLTTTGMHQHLLLGQWLRSRYDKLIPDHYSLDDIYVQSTDVDRTLMSAESNLAGLYPPKGNQRWDNMRWMPIPVHTIPETMDYVLAGKKKCRRYDDEIHKLLSSELFVKINRQNSKLYDYLSHHAGKKINSVTEVEYFYNTLYIEELYNKTLPDWTKVVYPDKLRPIAEFSFKVQAYNKILQRLKIGSLLGEMIDHMVAKSENKLSPNRKLWIYSGHDETVANLLMALDLFYPHCPPYTATILIELRTNLTNEFFVTVSYKNTSGEPTLLTVPGCKPLCPLEDFIRLTKDVILNDFERECLSDSTDNQNISIDNQNNCYNNDDNSNSINFSMVLGVLISTIIMIIMMIVLILFFYWHYKRNYFQYYLRLSTEPL</sequence>
<keyword evidence="6" id="KW-1015">Disulfide bond</keyword>
<reference evidence="10 11" key="1">
    <citation type="journal article" date="2021" name="J. Hered.">
        <title>A chromosome-level genome assembly of the parasitoid wasp, Cotesia glomerata (Hymenoptera: Braconidae).</title>
        <authorList>
            <person name="Pinto B.J."/>
            <person name="Weis J.J."/>
            <person name="Gamble T."/>
            <person name="Ode P.J."/>
            <person name="Paul R."/>
            <person name="Zaspel J.M."/>
        </authorList>
    </citation>
    <scope>NUCLEOTIDE SEQUENCE [LARGE SCALE GENOMIC DNA]</scope>
    <source>
        <strain evidence="10">CgM1</strain>
    </source>
</reference>
<dbReference type="InterPro" id="IPR050645">
    <property type="entry name" value="Histidine_acid_phosphatase"/>
</dbReference>
<dbReference type="InterPro" id="IPR029033">
    <property type="entry name" value="His_PPase_superfam"/>
</dbReference>
<dbReference type="EC" id="3.1.3.2" evidence="3"/>
<evidence type="ECO:0000313" key="11">
    <source>
        <dbReference type="Proteomes" id="UP000826195"/>
    </source>
</evidence>
<keyword evidence="11" id="KW-1185">Reference proteome</keyword>
<organism evidence="10 11">
    <name type="scientific">Cotesia glomerata</name>
    <name type="common">Lepidopteran parasitic wasp</name>
    <name type="synonym">Apanteles glomeratus</name>
    <dbReference type="NCBI Taxonomy" id="32391"/>
    <lineage>
        <taxon>Eukaryota</taxon>
        <taxon>Metazoa</taxon>
        <taxon>Ecdysozoa</taxon>
        <taxon>Arthropoda</taxon>
        <taxon>Hexapoda</taxon>
        <taxon>Insecta</taxon>
        <taxon>Pterygota</taxon>
        <taxon>Neoptera</taxon>
        <taxon>Endopterygota</taxon>
        <taxon>Hymenoptera</taxon>
        <taxon>Apocrita</taxon>
        <taxon>Ichneumonoidea</taxon>
        <taxon>Braconidae</taxon>
        <taxon>Microgastrinae</taxon>
        <taxon>Cotesia</taxon>
    </lineage>
</organism>
<keyword evidence="8" id="KW-0812">Transmembrane</keyword>
<evidence type="ECO:0000256" key="5">
    <source>
        <dbReference type="ARBA" id="ARBA00022801"/>
    </source>
</evidence>
<dbReference type="Pfam" id="PF00328">
    <property type="entry name" value="His_Phos_2"/>
    <property type="match status" value="1"/>
</dbReference>
<keyword evidence="5" id="KW-0378">Hydrolase</keyword>
<evidence type="ECO:0000256" key="1">
    <source>
        <dbReference type="ARBA" id="ARBA00000032"/>
    </source>
</evidence>
<evidence type="ECO:0000256" key="8">
    <source>
        <dbReference type="SAM" id="Phobius"/>
    </source>
</evidence>